<evidence type="ECO:0000256" key="4">
    <source>
        <dbReference type="PIRSR" id="PIRSR617867-1"/>
    </source>
</evidence>
<evidence type="ECO:0000313" key="7">
    <source>
        <dbReference type="Proteomes" id="UP000799770"/>
    </source>
</evidence>
<keyword evidence="3" id="KW-0904">Protein phosphatase</keyword>
<dbReference type="InterPro" id="IPR050438">
    <property type="entry name" value="LMW_PTPase"/>
</dbReference>
<proteinExistence type="inferred from homology"/>
<evidence type="ECO:0000313" key="6">
    <source>
        <dbReference type="EMBL" id="KAF2119396.1"/>
    </source>
</evidence>
<dbReference type="EMBL" id="ML977315">
    <property type="protein sequence ID" value="KAF2119396.1"/>
    <property type="molecule type" value="Genomic_DNA"/>
</dbReference>
<reference evidence="6" key="1">
    <citation type="journal article" date="2020" name="Stud. Mycol.">
        <title>101 Dothideomycetes genomes: a test case for predicting lifestyles and emergence of pathogens.</title>
        <authorList>
            <person name="Haridas S."/>
            <person name="Albert R."/>
            <person name="Binder M."/>
            <person name="Bloem J."/>
            <person name="Labutti K."/>
            <person name="Salamov A."/>
            <person name="Andreopoulos B."/>
            <person name="Baker S."/>
            <person name="Barry K."/>
            <person name="Bills G."/>
            <person name="Bluhm B."/>
            <person name="Cannon C."/>
            <person name="Castanera R."/>
            <person name="Culley D."/>
            <person name="Daum C."/>
            <person name="Ezra D."/>
            <person name="Gonzalez J."/>
            <person name="Henrissat B."/>
            <person name="Kuo A."/>
            <person name="Liang C."/>
            <person name="Lipzen A."/>
            <person name="Lutzoni F."/>
            <person name="Magnuson J."/>
            <person name="Mondo S."/>
            <person name="Nolan M."/>
            <person name="Ohm R."/>
            <person name="Pangilinan J."/>
            <person name="Park H.-J."/>
            <person name="Ramirez L."/>
            <person name="Alfaro M."/>
            <person name="Sun H."/>
            <person name="Tritt A."/>
            <person name="Yoshinaga Y."/>
            <person name="Zwiers L.-H."/>
            <person name="Turgeon B."/>
            <person name="Goodwin S."/>
            <person name="Spatafora J."/>
            <person name="Crous P."/>
            <person name="Grigoriev I."/>
        </authorList>
    </citation>
    <scope>NUCLEOTIDE SEQUENCE</scope>
    <source>
        <strain evidence="6">CBS 627.86</strain>
    </source>
</reference>
<keyword evidence="2" id="KW-0378">Hydrolase</keyword>
<gene>
    <name evidence="6" type="ORF">BDV96DRAFT_642421</name>
</gene>
<feature type="active site" description="Proton donor" evidence="4">
    <location>
        <position position="156"/>
    </location>
</feature>
<dbReference type="InterPro" id="IPR023485">
    <property type="entry name" value="Ptyr_pPase"/>
</dbReference>
<dbReference type="Gene3D" id="3.40.50.2300">
    <property type="match status" value="1"/>
</dbReference>
<dbReference type="PRINTS" id="PR00719">
    <property type="entry name" value="LMWPTPASE"/>
</dbReference>
<dbReference type="CDD" id="cd16343">
    <property type="entry name" value="LMWPTP"/>
    <property type="match status" value="1"/>
</dbReference>
<evidence type="ECO:0000256" key="1">
    <source>
        <dbReference type="ARBA" id="ARBA00011063"/>
    </source>
</evidence>
<protein>
    <submittedName>
        <fullName evidence="6">Phosphotyrosine protein phosphatase I superfamily</fullName>
    </submittedName>
</protein>
<dbReference type="SMART" id="SM00226">
    <property type="entry name" value="LMWPc"/>
    <property type="match status" value="1"/>
</dbReference>
<feature type="active site" description="Nucleophile" evidence="4">
    <location>
        <position position="24"/>
    </location>
</feature>
<evidence type="ECO:0000256" key="3">
    <source>
        <dbReference type="ARBA" id="ARBA00022912"/>
    </source>
</evidence>
<dbReference type="OrthoDB" id="3388at2759"/>
<feature type="domain" description="Phosphotyrosine protein phosphatase I" evidence="5">
    <location>
        <begin position="18"/>
        <end position="182"/>
    </location>
</feature>
<evidence type="ECO:0000256" key="2">
    <source>
        <dbReference type="ARBA" id="ARBA00022801"/>
    </source>
</evidence>
<dbReference type="InterPro" id="IPR036196">
    <property type="entry name" value="Ptyr_pPase_sf"/>
</dbReference>
<name>A0A6A5ZJU4_9PLEO</name>
<dbReference type="AlphaFoldDB" id="A0A6A5ZJU4"/>
<dbReference type="Proteomes" id="UP000799770">
    <property type="component" value="Unassembled WGS sequence"/>
</dbReference>
<evidence type="ECO:0000259" key="5">
    <source>
        <dbReference type="SMART" id="SM00226"/>
    </source>
</evidence>
<keyword evidence="7" id="KW-1185">Reference proteome</keyword>
<organism evidence="6 7">
    <name type="scientific">Lophiotrema nucula</name>
    <dbReference type="NCBI Taxonomy" id="690887"/>
    <lineage>
        <taxon>Eukaryota</taxon>
        <taxon>Fungi</taxon>
        <taxon>Dikarya</taxon>
        <taxon>Ascomycota</taxon>
        <taxon>Pezizomycotina</taxon>
        <taxon>Dothideomycetes</taxon>
        <taxon>Pleosporomycetidae</taxon>
        <taxon>Pleosporales</taxon>
        <taxon>Lophiotremataceae</taxon>
        <taxon>Lophiotrema</taxon>
    </lineage>
</organism>
<dbReference type="SUPFAM" id="SSF52788">
    <property type="entry name" value="Phosphotyrosine protein phosphatases I"/>
    <property type="match status" value="1"/>
</dbReference>
<dbReference type="InterPro" id="IPR017867">
    <property type="entry name" value="Tyr_phospatase_low_mol_wt"/>
</dbReference>
<dbReference type="PANTHER" id="PTHR11717">
    <property type="entry name" value="LOW MOLECULAR WEIGHT PROTEIN TYROSINE PHOSPHATASE"/>
    <property type="match status" value="1"/>
</dbReference>
<sequence>MAADDATTAAGAPTPTSVSVLFVCLGNICRSTMSEGVFQSITRPTNKPAHPLISRVDSCGTGAYHVGDGPDSRTMSTLEDNGITNYRHRARKFHARDFEDFDYILAMDDDNLDHLQRLRTREVKKLGSDEGVGKVMLFGDFGGKKRRSGRGEEVNDPYYGGRDGFEIAYEQAVRFSKAFLEDLEAGLLS</sequence>
<accession>A0A6A5ZJU4</accession>
<feature type="active site" evidence="4">
    <location>
        <position position="30"/>
    </location>
</feature>
<dbReference type="Pfam" id="PF01451">
    <property type="entry name" value="LMWPc"/>
    <property type="match status" value="1"/>
</dbReference>
<dbReference type="PANTHER" id="PTHR11717:SF7">
    <property type="entry name" value="LOW MOLECULAR WEIGHT PHOSPHOTYROSINE PROTEIN PHOSPHATASE"/>
    <property type="match status" value="1"/>
</dbReference>
<dbReference type="GO" id="GO:0004725">
    <property type="term" value="F:protein tyrosine phosphatase activity"/>
    <property type="evidence" value="ECO:0007669"/>
    <property type="project" value="InterPro"/>
</dbReference>
<comment type="similarity">
    <text evidence="1">Belongs to the low molecular weight phosphotyrosine protein phosphatase family.</text>
</comment>